<name>A0ABU5YNM3_9MYCO</name>
<sequence length="52" mass="5696">MEVVEQSMQYAFGVVDEYREFVAGTHLTEQGVHVPYAISGAAVEIAVSRVQP</sequence>
<evidence type="ECO:0000313" key="2">
    <source>
        <dbReference type="Proteomes" id="UP001299046"/>
    </source>
</evidence>
<reference evidence="1 2" key="1">
    <citation type="submission" date="2023-12" db="EMBL/GenBank/DDBJ databases">
        <title>Description of new species of Mycobacterium terrae complex isolated from sewage at the Sao Paulo Zoological Park Foundation in Brazil.</title>
        <authorList>
            <person name="Romagnoli C.L."/>
            <person name="Conceicao E.C."/>
            <person name="Machado E."/>
            <person name="Barreto L.B.P.F."/>
            <person name="Sharma A."/>
            <person name="Silva N.M."/>
            <person name="Marques L.E."/>
            <person name="Juliana M.A."/>
            <person name="Lourenco M.C.S."/>
            <person name="Digiampietri L.A."/>
            <person name="Suffys P.N."/>
            <person name="Viana-Niero C."/>
        </authorList>
    </citation>
    <scope>NUCLEOTIDE SEQUENCE [LARGE SCALE GENOMIC DNA]</scope>
    <source>
        <strain evidence="1 2">MYC123</strain>
    </source>
</reference>
<evidence type="ECO:0000313" key="1">
    <source>
        <dbReference type="EMBL" id="MEB3051667.1"/>
    </source>
</evidence>
<gene>
    <name evidence="1" type="ORF">KV112_18295</name>
</gene>
<accession>A0ABU5YNM3</accession>
<keyword evidence="2" id="KW-1185">Reference proteome</keyword>
<protein>
    <submittedName>
        <fullName evidence="1">Uncharacterized protein</fullName>
    </submittedName>
</protein>
<dbReference type="RefSeq" id="WP_224865004.1">
    <property type="nucleotide sequence ID" value="NZ_JAYJJT010000025.1"/>
</dbReference>
<comment type="caution">
    <text evidence="1">The sequence shown here is derived from an EMBL/GenBank/DDBJ whole genome shotgun (WGS) entry which is preliminary data.</text>
</comment>
<dbReference type="Proteomes" id="UP001299046">
    <property type="component" value="Unassembled WGS sequence"/>
</dbReference>
<dbReference type="EMBL" id="JAYJJT010000025">
    <property type="protein sequence ID" value="MEB3051667.1"/>
    <property type="molecule type" value="Genomic_DNA"/>
</dbReference>
<proteinExistence type="predicted"/>
<organism evidence="1 2">
    <name type="scientific">[Mycobacterium] zoologicum</name>
    <dbReference type="NCBI Taxonomy" id="2872311"/>
    <lineage>
        <taxon>Bacteria</taxon>
        <taxon>Bacillati</taxon>
        <taxon>Actinomycetota</taxon>
        <taxon>Actinomycetes</taxon>
        <taxon>Mycobacteriales</taxon>
        <taxon>Mycobacteriaceae</taxon>
        <taxon>Mycolicibacter</taxon>
    </lineage>
</organism>